<evidence type="ECO:0000259" key="1">
    <source>
        <dbReference type="Pfam" id="PF01695"/>
    </source>
</evidence>
<dbReference type="EMBL" id="RBVX01000106">
    <property type="protein sequence ID" value="RSL29005.1"/>
    <property type="molecule type" value="Genomic_DNA"/>
</dbReference>
<sequence length="69" mass="7922">MATGVGREACRKGYELRFYRVADLVDQLEKAWREGRFQTAALVDRVIHHAHILSFTGDSYRVTHTLSKS</sequence>
<keyword evidence="3" id="KW-1185">Reference proteome</keyword>
<proteinExistence type="predicted"/>
<organism evidence="2 3">
    <name type="scientific">Salibacterium salarium</name>
    <dbReference type="NCBI Taxonomy" id="284579"/>
    <lineage>
        <taxon>Bacteria</taxon>
        <taxon>Bacillati</taxon>
        <taxon>Bacillota</taxon>
        <taxon>Bacilli</taxon>
        <taxon>Bacillales</taxon>
        <taxon>Bacillaceae</taxon>
    </lineage>
</organism>
<evidence type="ECO:0000313" key="2">
    <source>
        <dbReference type="EMBL" id="RSL29005.1"/>
    </source>
</evidence>
<name>A0A428MSC5_9BACI</name>
<dbReference type="Pfam" id="PF01695">
    <property type="entry name" value="IstB_IS21"/>
    <property type="match status" value="1"/>
</dbReference>
<evidence type="ECO:0000313" key="3">
    <source>
        <dbReference type="Proteomes" id="UP000275076"/>
    </source>
</evidence>
<reference evidence="2 3" key="1">
    <citation type="submission" date="2018-10" db="EMBL/GenBank/DDBJ databases">
        <title>Draft genome sequence of Bacillus salarius IM0101, isolated from a hypersaline soil in Inner Mongolia, China.</title>
        <authorList>
            <person name="Yamprayoonswat W."/>
            <person name="Boonvisut S."/>
            <person name="Jumpathong W."/>
            <person name="Sittihan S."/>
            <person name="Ruangsuj P."/>
            <person name="Wanthongcharoen S."/>
            <person name="Thongpramul N."/>
            <person name="Pimmason S."/>
            <person name="Yu B."/>
            <person name="Yasawong M."/>
        </authorList>
    </citation>
    <scope>NUCLEOTIDE SEQUENCE [LARGE SCALE GENOMIC DNA]</scope>
    <source>
        <strain evidence="2 3">IM0101</strain>
    </source>
</reference>
<dbReference type="Proteomes" id="UP000275076">
    <property type="component" value="Unassembled WGS sequence"/>
</dbReference>
<feature type="domain" description="IstB-like ATP-binding" evidence="1">
    <location>
        <begin position="1"/>
        <end position="40"/>
    </location>
</feature>
<gene>
    <name evidence="2" type="ORF">D7Z54_33550</name>
</gene>
<dbReference type="InterPro" id="IPR002611">
    <property type="entry name" value="IstB_ATP-bd"/>
</dbReference>
<dbReference type="AlphaFoldDB" id="A0A428MSC5"/>
<dbReference type="GO" id="GO:0005524">
    <property type="term" value="F:ATP binding"/>
    <property type="evidence" value="ECO:0007669"/>
    <property type="project" value="InterPro"/>
</dbReference>
<dbReference type="OrthoDB" id="2052561at2"/>
<protein>
    <recommendedName>
        <fullName evidence="1">IstB-like ATP-binding domain-containing protein</fullName>
    </recommendedName>
</protein>
<accession>A0A428MSC5</accession>
<comment type="caution">
    <text evidence="2">The sequence shown here is derived from an EMBL/GenBank/DDBJ whole genome shotgun (WGS) entry which is preliminary data.</text>
</comment>